<accession>A0A2K4YC33</accession>
<reference evidence="2" key="1">
    <citation type="submission" date="2018-01" db="EMBL/GenBank/DDBJ databases">
        <authorList>
            <consortium name="Urmite Genomes"/>
        </authorList>
    </citation>
    <scope>NUCLEOTIDE SEQUENCE [LARGE SCALE GENOMIC DNA]</scope>
    <source>
        <strain evidence="2">AFP003</strain>
    </source>
</reference>
<evidence type="ECO:0000313" key="2">
    <source>
        <dbReference type="EMBL" id="SOX54343.1"/>
    </source>
</evidence>
<feature type="domain" description="HTH-type transcriptional repressor KstR C-terminal" evidence="1">
    <location>
        <begin position="37"/>
        <end position="135"/>
    </location>
</feature>
<evidence type="ECO:0000259" key="1">
    <source>
        <dbReference type="Pfam" id="PF17925"/>
    </source>
</evidence>
<organism evidence="2 3">
    <name type="scientific">Mycobacterium ahvazicum</name>
    <dbReference type="NCBI Taxonomy" id="1964395"/>
    <lineage>
        <taxon>Bacteria</taxon>
        <taxon>Bacillati</taxon>
        <taxon>Actinomycetota</taxon>
        <taxon>Actinomycetes</taxon>
        <taxon>Mycobacteriales</taxon>
        <taxon>Mycobacteriaceae</taxon>
        <taxon>Mycobacterium</taxon>
        <taxon>Mycobacterium simiae complex</taxon>
    </lineage>
</organism>
<dbReference type="AlphaFoldDB" id="A0A2K4YC33"/>
<protein>
    <submittedName>
        <fullName evidence="2">TetR/AcrR family transcriptional regulator</fullName>
    </submittedName>
</protein>
<sequence length="145" mass="16108">VALRTLYRYYPSKYHVFAELLTTQIDTIKLPESRSGSAVAEFMAEACRNMLRHKHLAGAMIISTQAVRAQSKASGYHAMRDVILQVAGVRVPTEDQIQAARLVEQVTFGVLMWTVGGELDTEQAIADVRLACRLLVADVFPEQES</sequence>
<dbReference type="EMBL" id="FXEG02000003">
    <property type="protein sequence ID" value="SOX54343.1"/>
    <property type="molecule type" value="Genomic_DNA"/>
</dbReference>
<comment type="caution">
    <text evidence="2">The sequence shown here is derived from an EMBL/GenBank/DDBJ whole genome shotgun (WGS) entry which is preliminary data.</text>
</comment>
<proteinExistence type="predicted"/>
<evidence type="ECO:0000313" key="3">
    <source>
        <dbReference type="Proteomes" id="UP000236318"/>
    </source>
</evidence>
<gene>
    <name evidence="2" type="ORF">MAAFP003_3019</name>
</gene>
<dbReference type="Gene3D" id="1.10.357.10">
    <property type="entry name" value="Tetracycline Repressor, domain 2"/>
    <property type="match status" value="1"/>
</dbReference>
<dbReference type="Proteomes" id="UP000236318">
    <property type="component" value="Unassembled WGS sequence"/>
</dbReference>
<dbReference type="InterPro" id="IPR041642">
    <property type="entry name" value="KstR_C"/>
</dbReference>
<feature type="non-terminal residue" evidence="2">
    <location>
        <position position="1"/>
    </location>
</feature>
<dbReference type="Pfam" id="PF17925">
    <property type="entry name" value="TetR_C_20"/>
    <property type="match status" value="1"/>
</dbReference>
<name>A0A2K4YC33_9MYCO</name>
<keyword evidence="3" id="KW-1185">Reference proteome</keyword>